<dbReference type="InterPro" id="IPR011009">
    <property type="entry name" value="Kinase-like_dom_sf"/>
</dbReference>
<dbReference type="AlphaFoldDB" id="A0AAN7W6Y8"/>
<feature type="domain" description="Protein kinase" evidence="2">
    <location>
        <begin position="60"/>
        <end position="351"/>
    </location>
</feature>
<name>A0AAN7W6Y8_9PEZI</name>
<gene>
    <name evidence="3" type="ORF">LTR97_006714</name>
</gene>
<dbReference type="Proteomes" id="UP001310594">
    <property type="component" value="Unassembled WGS sequence"/>
</dbReference>
<evidence type="ECO:0000313" key="4">
    <source>
        <dbReference type="Proteomes" id="UP001310594"/>
    </source>
</evidence>
<dbReference type="SMART" id="SM00220">
    <property type="entry name" value="S_TKc"/>
    <property type="match status" value="1"/>
</dbReference>
<dbReference type="GO" id="GO:0004672">
    <property type="term" value="F:protein kinase activity"/>
    <property type="evidence" value="ECO:0007669"/>
    <property type="project" value="InterPro"/>
</dbReference>
<comment type="caution">
    <text evidence="3">The sequence shown here is derived from an EMBL/GenBank/DDBJ whole genome shotgun (WGS) entry which is preliminary data.</text>
</comment>
<dbReference type="InterPro" id="IPR000719">
    <property type="entry name" value="Prot_kinase_dom"/>
</dbReference>
<evidence type="ECO:0000313" key="3">
    <source>
        <dbReference type="EMBL" id="KAK5699065.1"/>
    </source>
</evidence>
<feature type="region of interest" description="Disordered" evidence="1">
    <location>
        <begin position="1"/>
        <end position="34"/>
    </location>
</feature>
<reference evidence="3" key="1">
    <citation type="submission" date="2023-08" db="EMBL/GenBank/DDBJ databases">
        <title>Black Yeasts Isolated from many extreme environments.</title>
        <authorList>
            <person name="Coleine C."/>
            <person name="Stajich J.E."/>
            <person name="Selbmann L."/>
        </authorList>
    </citation>
    <scope>NUCLEOTIDE SEQUENCE</scope>
    <source>
        <strain evidence="3">CCFEE 5810</strain>
    </source>
</reference>
<sequence length="351" mass="39480">MAPTDFQTPRKPLRTEQQLSPPPTPSPPEILISPPSPVIEYSKNHFSQDYIPVSLLGAAYSALSKANADDFIKKHIAAEAPDLPYSKVVVVKFAKPDHDDALAQEIRFMTVVMKNMKHPYLNFALDAASSGPVQWLVTPLCTGGDLFYFTSAFPDVITAPFVFSVALKLLQALVYFHYGLTEHSWWDDPVETWKIVFHNDLYEANVLVRPNAKNPAEYPDIVLADFGQSRELIWYTEIKDKREKKQLADYHDAADVLTGLLLRGKGRATDIDLSQMIKMLGKMKTGAENILPVVRKFVRMAERVLKEKKEPMPEAAVMALQKLDEEGLKRALEAYYAQKKAKESEVQASDA</sequence>
<dbReference type="SUPFAM" id="SSF56112">
    <property type="entry name" value="Protein kinase-like (PK-like)"/>
    <property type="match status" value="1"/>
</dbReference>
<protein>
    <recommendedName>
        <fullName evidence="2">Protein kinase domain-containing protein</fullName>
    </recommendedName>
</protein>
<dbReference type="PROSITE" id="PS50011">
    <property type="entry name" value="PROTEIN_KINASE_DOM"/>
    <property type="match status" value="1"/>
</dbReference>
<accession>A0AAN7W6Y8</accession>
<dbReference type="Gene3D" id="1.10.510.10">
    <property type="entry name" value="Transferase(Phosphotransferase) domain 1"/>
    <property type="match status" value="1"/>
</dbReference>
<evidence type="ECO:0000256" key="1">
    <source>
        <dbReference type="SAM" id="MobiDB-lite"/>
    </source>
</evidence>
<evidence type="ECO:0000259" key="2">
    <source>
        <dbReference type="PROSITE" id="PS50011"/>
    </source>
</evidence>
<dbReference type="EMBL" id="JAVRQU010000009">
    <property type="protein sequence ID" value="KAK5699065.1"/>
    <property type="molecule type" value="Genomic_DNA"/>
</dbReference>
<dbReference type="GO" id="GO:0005524">
    <property type="term" value="F:ATP binding"/>
    <property type="evidence" value="ECO:0007669"/>
    <property type="project" value="InterPro"/>
</dbReference>
<organism evidence="3 4">
    <name type="scientific">Elasticomyces elasticus</name>
    <dbReference type="NCBI Taxonomy" id="574655"/>
    <lineage>
        <taxon>Eukaryota</taxon>
        <taxon>Fungi</taxon>
        <taxon>Dikarya</taxon>
        <taxon>Ascomycota</taxon>
        <taxon>Pezizomycotina</taxon>
        <taxon>Dothideomycetes</taxon>
        <taxon>Dothideomycetidae</taxon>
        <taxon>Mycosphaerellales</taxon>
        <taxon>Teratosphaeriaceae</taxon>
        <taxon>Elasticomyces</taxon>
    </lineage>
</organism>
<proteinExistence type="predicted"/>